<name>Q16AM2_ROSDO</name>
<dbReference type="AlphaFoldDB" id="Q16AM2"/>
<evidence type="ECO:0000313" key="2">
    <source>
        <dbReference type="EMBL" id="ABG30971.1"/>
    </source>
</evidence>
<organism evidence="2 3">
    <name type="scientific">Roseobacter denitrificans (strain ATCC 33942 / OCh 114)</name>
    <name type="common">Erythrobacter sp. (strain OCh 114)</name>
    <name type="synonym">Roseobacter denitrificans</name>
    <dbReference type="NCBI Taxonomy" id="375451"/>
    <lineage>
        <taxon>Bacteria</taxon>
        <taxon>Pseudomonadati</taxon>
        <taxon>Pseudomonadota</taxon>
        <taxon>Alphaproteobacteria</taxon>
        <taxon>Rhodobacterales</taxon>
        <taxon>Roseobacteraceae</taxon>
        <taxon>Roseobacter</taxon>
    </lineage>
</organism>
<dbReference type="HOGENOM" id="CLU_1968895_0_0_5"/>
<keyword evidence="3" id="KW-1185">Reference proteome</keyword>
<feature type="chain" id="PRO_5004184212" evidence="1">
    <location>
        <begin position="25"/>
        <end position="127"/>
    </location>
</feature>
<proteinExistence type="predicted"/>
<feature type="signal peptide" evidence="1">
    <location>
        <begin position="1"/>
        <end position="24"/>
    </location>
</feature>
<dbReference type="STRING" id="375451.RD1_1328"/>
<dbReference type="EMBL" id="CP000362">
    <property type="protein sequence ID" value="ABG30971.1"/>
    <property type="molecule type" value="Genomic_DNA"/>
</dbReference>
<dbReference type="eggNOG" id="ENOG5032V3E">
    <property type="taxonomic scope" value="Bacteria"/>
</dbReference>
<dbReference type="KEGG" id="rde:RD1_1328"/>
<protein>
    <submittedName>
        <fullName evidence="2">Uncharacterized protein</fullName>
    </submittedName>
</protein>
<evidence type="ECO:0000313" key="3">
    <source>
        <dbReference type="Proteomes" id="UP000007029"/>
    </source>
</evidence>
<keyword evidence="1" id="KW-0732">Signal</keyword>
<accession>Q16AM2</accession>
<reference evidence="2 3" key="1">
    <citation type="journal article" date="2007" name="J. Bacteriol.">
        <title>The complete genome sequence of Roseobacter denitrificans reveals a mixotrophic rather than photosynthetic metabolism.</title>
        <authorList>
            <person name="Swingley W.D."/>
            <person name="Sadekar S."/>
            <person name="Mastrian S.D."/>
            <person name="Matthies H.J."/>
            <person name="Hao J."/>
            <person name="Ramos H."/>
            <person name="Acharya C.R."/>
            <person name="Conrad A.L."/>
            <person name="Taylor H.L."/>
            <person name="Dejesa L.C."/>
            <person name="Shah M.K."/>
            <person name="O'huallachain M.E."/>
            <person name="Lince M.T."/>
            <person name="Blankenship R.E."/>
            <person name="Beatty J.T."/>
            <person name="Touchman J.W."/>
        </authorList>
    </citation>
    <scope>NUCLEOTIDE SEQUENCE [LARGE SCALE GENOMIC DNA]</scope>
    <source>
        <strain evidence="3">ATCC 33942 / OCh 114</strain>
    </source>
</reference>
<sequence length="127" mass="14258">MVYGEWMRTLIGLFFGLVAFPAVAADWALNETDRILDRHEVDALTAGQTLVFYDDGQSKYSVGGAYSYTYASGESAFGRYEIEEDGTVCISYRNGFSRCDRYVQSGERIILLTEKGLRFPVRPAAKK</sequence>
<dbReference type="Proteomes" id="UP000007029">
    <property type="component" value="Chromosome"/>
</dbReference>
<gene>
    <name evidence="2" type="ordered locus">RD1_1328</name>
</gene>
<evidence type="ECO:0000256" key="1">
    <source>
        <dbReference type="SAM" id="SignalP"/>
    </source>
</evidence>